<feature type="active site" description="Proton donor" evidence="3">
    <location>
        <position position="333"/>
    </location>
</feature>
<evidence type="ECO:0000256" key="4">
    <source>
        <dbReference type="RuleBase" id="RU003737"/>
    </source>
</evidence>
<gene>
    <name evidence="7" type="ORF">BS329_21025</name>
</gene>
<dbReference type="PRINTS" id="PR01179">
    <property type="entry name" value="ODADCRBXLASE"/>
</dbReference>
<dbReference type="RefSeq" id="WP_076162959.1">
    <property type="nucleotide sequence ID" value="NZ_JBEZVB010000040.1"/>
</dbReference>
<name>A0A1R0KR49_9PSEU</name>
<comment type="cofactor">
    <cofactor evidence="1 3">
        <name>pyridoxal 5'-phosphate</name>
        <dbReference type="ChEBI" id="CHEBI:597326"/>
    </cofactor>
</comment>
<comment type="caution">
    <text evidence="7">The sequence shown here is derived from an EMBL/GenBank/DDBJ whole genome shotgun (WGS) entry which is preliminary data.</text>
</comment>
<dbReference type="OrthoDB" id="9802241at2"/>
<evidence type="ECO:0000313" key="8">
    <source>
        <dbReference type="Proteomes" id="UP000187486"/>
    </source>
</evidence>
<evidence type="ECO:0000256" key="1">
    <source>
        <dbReference type="ARBA" id="ARBA00001933"/>
    </source>
</evidence>
<dbReference type="Pfam" id="PF00278">
    <property type="entry name" value="Orn_DAP_Arg_deC"/>
    <property type="match status" value="1"/>
</dbReference>
<sequence length="405" mass="42169">MSVTYTQAPAYVYDLDEVRRAHGLLKAALPEPSTLFYSVKANPHPAVIAALAAFGCRAEVSSSGELAAALAAGVSASDVLYTGPGKRDAEVLEATRLGVRWFSVDSPAGLGQVTRAADESDVDARCLVRVNAETAPGGGQGLAMTGVTSAFGADAAWVTADPDTFRDRFAGFHLYAGSNLTDADALVAQFGHAIATARTLADVLGAEPEVLDLGGGFPAPFAKAGALAPFPDLGERVADLLDATFPGWRTGSPEVAFESGRYLTATCGSLLVRVADVKLSHGQRVVVLESGINHLGGMSGLRRLPPLVPEILTGDAQSTTEPADPVLLVGPLCTPLDTWARSARLPEVTRGQVLRVPNVGAYGLTASVVAFLSHPLPSEVIVEDGRVVDVSRLELVRTHPTRTAT</sequence>
<accession>A0A1R0KR49</accession>
<evidence type="ECO:0000259" key="5">
    <source>
        <dbReference type="Pfam" id="PF00278"/>
    </source>
</evidence>
<proteinExistence type="inferred from homology"/>
<dbReference type="Gene3D" id="3.20.20.10">
    <property type="entry name" value="Alanine racemase"/>
    <property type="match status" value="1"/>
</dbReference>
<dbReference type="GO" id="GO:0009089">
    <property type="term" value="P:lysine biosynthetic process via diaminopimelate"/>
    <property type="evidence" value="ECO:0007669"/>
    <property type="project" value="TreeGrafter"/>
</dbReference>
<evidence type="ECO:0000256" key="2">
    <source>
        <dbReference type="ARBA" id="ARBA00022898"/>
    </source>
</evidence>
<dbReference type="InterPro" id="IPR022644">
    <property type="entry name" value="De-COase2_N"/>
</dbReference>
<evidence type="ECO:0000256" key="3">
    <source>
        <dbReference type="PIRSR" id="PIRSR600183-50"/>
    </source>
</evidence>
<dbReference type="AlphaFoldDB" id="A0A1R0KR49"/>
<feature type="domain" description="Orn/DAP/Arg decarboxylase 2 C-terminal" evidence="5">
    <location>
        <begin position="11"/>
        <end position="360"/>
    </location>
</feature>
<dbReference type="Pfam" id="PF02784">
    <property type="entry name" value="Orn_Arg_deC_N"/>
    <property type="match status" value="1"/>
</dbReference>
<dbReference type="STRING" id="76021.BS329_21025"/>
<keyword evidence="2 3" id="KW-0663">Pyridoxal phosphate</keyword>
<reference evidence="7 8" key="1">
    <citation type="submission" date="2016-01" db="EMBL/GenBank/DDBJ databases">
        <title>Amycolatopsis coloradensis genome sequencing and assembly.</title>
        <authorList>
            <person name="Mayilraj S."/>
        </authorList>
    </citation>
    <scope>NUCLEOTIDE SEQUENCE [LARGE SCALE GENOMIC DNA]</scope>
    <source>
        <strain evidence="7 8">DSM 44225</strain>
    </source>
</reference>
<protein>
    <submittedName>
        <fullName evidence="7">Decarboxylase</fullName>
    </submittedName>
</protein>
<dbReference type="EMBL" id="MQUQ01000011">
    <property type="protein sequence ID" value="OLZ50103.1"/>
    <property type="molecule type" value="Genomic_DNA"/>
</dbReference>
<organism evidence="7 8">
    <name type="scientific">Amycolatopsis coloradensis</name>
    <dbReference type="NCBI Taxonomy" id="76021"/>
    <lineage>
        <taxon>Bacteria</taxon>
        <taxon>Bacillati</taxon>
        <taxon>Actinomycetota</taxon>
        <taxon>Actinomycetes</taxon>
        <taxon>Pseudonocardiales</taxon>
        <taxon>Pseudonocardiaceae</taxon>
        <taxon>Amycolatopsis</taxon>
    </lineage>
</organism>
<feature type="modified residue" description="N6-(pyridoxal phosphate)lysine" evidence="3">
    <location>
        <position position="40"/>
    </location>
</feature>
<keyword evidence="8" id="KW-1185">Reference proteome</keyword>
<evidence type="ECO:0000313" key="7">
    <source>
        <dbReference type="EMBL" id="OLZ50103.1"/>
    </source>
</evidence>
<evidence type="ECO:0000259" key="6">
    <source>
        <dbReference type="Pfam" id="PF02784"/>
    </source>
</evidence>
<dbReference type="PANTHER" id="PTHR43727">
    <property type="entry name" value="DIAMINOPIMELATE DECARBOXYLASE"/>
    <property type="match status" value="1"/>
</dbReference>
<dbReference type="InterPro" id="IPR029066">
    <property type="entry name" value="PLP-binding_barrel"/>
</dbReference>
<dbReference type="Proteomes" id="UP000187486">
    <property type="component" value="Unassembled WGS sequence"/>
</dbReference>
<dbReference type="InterPro" id="IPR022643">
    <property type="entry name" value="De-COase2_C"/>
</dbReference>
<dbReference type="SUPFAM" id="SSF50621">
    <property type="entry name" value="Alanine racemase C-terminal domain-like"/>
    <property type="match status" value="1"/>
</dbReference>
<dbReference type="Gene3D" id="2.40.37.10">
    <property type="entry name" value="Lyase, Ornithine Decarboxylase, Chain A, domain 1"/>
    <property type="match status" value="1"/>
</dbReference>
<feature type="domain" description="Orn/DAP/Arg decarboxylase 2 N-terminal" evidence="6">
    <location>
        <begin position="15"/>
        <end position="265"/>
    </location>
</feature>
<dbReference type="PANTHER" id="PTHR43727:SF2">
    <property type="entry name" value="GROUP IV DECARBOXYLASE"/>
    <property type="match status" value="1"/>
</dbReference>
<comment type="similarity">
    <text evidence="4">Belongs to the Orn/Lys/Arg decarboxylase class-II family.</text>
</comment>
<dbReference type="InterPro" id="IPR009006">
    <property type="entry name" value="Ala_racemase/Decarboxylase_C"/>
</dbReference>
<dbReference type="GO" id="GO:0008836">
    <property type="term" value="F:diaminopimelate decarboxylase activity"/>
    <property type="evidence" value="ECO:0007669"/>
    <property type="project" value="TreeGrafter"/>
</dbReference>
<dbReference type="SUPFAM" id="SSF51419">
    <property type="entry name" value="PLP-binding barrel"/>
    <property type="match status" value="1"/>
</dbReference>
<dbReference type="InterPro" id="IPR000183">
    <property type="entry name" value="Orn/DAP/Arg_de-COase"/>
</dbReference>